<reference evidence="3" key="2">
    <citation type="submission" date="2019-10" db="EMBL/GenBank/DDBJ databases">
        <authorList>
            <consortium name="NCBI Genome Project"/>
        </authorList>
    </citation>
    <scope>NUCLEOTIDE SEQUENCE</scope>
    <source>
        <strain evidence="3">NI907</strain>
    </source>
</reference>
<reference evidence="3" key="3">
    <citation type="submission" date="2025-08" db="UniProtKB">
        <authorList>
            <consortium name="RefSeq"/>
        </authorList>
    </citation>
    <scope>IDENTIFICATION</scope>
    <source>
        <strain evidence="3">NI907</strain>
    </source>
</reference>
<organism evidence="2 3">
    <name type="scientific">Pyricularia grisea</name>
    <name type="common">Crabgrass-specific blast fungus</name>
    <name type="synonym">Magnaporthe grisea</name>
    <dbReference type="NCBI Taxonomy" id="148305"/>
    <lineage>
        <taxon>Eukaryota</taxon>
        <taxon>Fungi</taxon>
        <taxon>Dikarya</taxon>
        <taxon>Ascomycota</taxon>
        <taxon>Pezizomycotina</taxon>
        <taxon>Sordariomycetes</taxon>
        <taxon>Sordariomycetidae</taxon>
        <taxon>Magnaporthales</taxon>
        <taxon>Pyriculariaceae</taxon>
        <taxon>Pyricularia</taxon>
    </lineage>
</organism>
<feature type="chain" id="PRO_5027799391" evidence="1">
    <location>
        <begin position="21"/>
        <end position="138"/>
    </location>
</feature>
<keyword evidence="2" id="KW-1185">Reference proteome</keyword>
<feature type="signal peptide" evidence="1">
    <location>
        <begin position="1"/>
        <end position="20"/>
    </location>
</feature>
<dbReference type="RefSeq" id="XP_030986414.1">
    <property type="nucleotide sequence ID" value="XM_031121974.1"/>
</dbReference>
<evidence type="ECO:0000313" key="3">
    <source>
        <dbReference type="RefSeq" id="XP_030986414.1"/>
    </source>
</evidence>
<dbReference type="AlphaFoldDB" id="A0A6P8BH63"/>
<evidence type="ECO:0000256" key="1">
    <source>
        <dbReference type="SAM" id="SignalP"/>
    </source>
</evidence>
<dbReference type="Proteomes" id="UP000515153">
    <property type="component" value="Unplaced"/>
</dbReference>
<proteinExistence type="predicted"/>
<dbReference type="GeneID" id="41956886"/>
<gene>
    <name evidence="3" type="ORF">PgNI_01903</name>
</gene>
<keyword evidence="1" id="KW-0732">Signal</keyword>
<sequence>MKLFTIIVATAAGFSSTVTAAPVESTTRSAAAYDAWFEGWPGRSFTGSKKRYEVQWDTCHDIRADFPPGTSEGLSTMQIGDQGVTECTIYNNPNCTVRPGEDRDWGDRLQCSGVYSDLDDPEIGWANKAQSFKCYRVR</sequence>
<name>A0A6P8BH63_PYRGI</name>
<dbReference type="KEGG" id="pgri:PgNI_01903"/>
<accession>A0A6P8BH63</accession>
<reference evidence="3" key="1">
    <citation type="journal article" date="2019" name="Mol. Biol. Evol.">
        <title>Blast fungal genomes show frequent chromosomal changes, gene gains and losses, and effector gene turnover.</title>
        <authorList>
            <person name="Gomez Luciano L.B."/>
            <person name="Jason Tsai I."/>
            <person name="Chuma I."/>
            <person name="Tosa Y."/>
            <person name="Chen Y.H."/>
            <person name="Li J.Y."/>
            <person name="Li M.Y."/>
            <person name="Jade Lu M.Y."/>
            <person name="Nakayashiki H."/>
            <person name="Li W.H."/>
        </authorList>
    </citation>
    <scope>NUCLEOTIDE SEQUENCE</scope>
    <source>
        <strain evidence="3">NI907</strain>
    </source>
</reference>
<protein>
    <submittedName>
        <fullName evidence="3">Uncharacterized protein</fullName>
    </submittedName>
</protein>
<evidence type="ECO:0000313" key="2">
    <source>
        <dbReference type="Proteomes" id="UP000515153"/>
    </source>
</evidence>